<dbReference type="SUPFAM" id="SSF81982">
    <property type="entry name" value="Antigen MPT63/MPB63 (immunoprotective extracellular protein)"/>
    <property type="match status" value="1"/>
</dbReference>
<keyword evidence="7" id="KW-1185">Reference proteome</keyword>
<dbReference type="STRING" id="126673.AWC01_10435"/>
<feature type="domain" description="MPT63-like" evidence="4">
    <location>
        <begin position="38"/>
        <end position="160"/>
    </location>
</feature>
<feature type="compositionally biased region" description="Polar residues" evidence="2">
    <location>
        <begin position="243"/>
        <end position="259"/>
    </location>
</feature>
<name>A0A1X1T8I9_9MYCO</name>
<reference evidence="5" key="3">
    <citation type="submission" date="2020-02" db="EMBL/GenBank/DDBJ databases">
        <authorList>
            <person name="Matsumoto Y."/>
            <person name="Motooka D."/>
            <person name="Nakamura S."/>
        </authorList>
    </citation>
    <scope>NUCLEOTIDE SEQUENCE</scope>
    <source>
        <strain evidence="5">JCM 12405</strain>
    </source>
</reference>
<evidence type="ECO:0000256" key="1">
    <source>
        <dbReference type="ARBA" id="ARBA00022729"/>
    </source>
</evidence>
<dbReference type="EMBL" id="LQOS01000028">
    <property type="protein sequence ID" value="ORV40876.1"/>
    <property type="molecule type" value="Genomic_DNA"/>
</dbReference>
<protein>
    <submittedName>
        <fullName evidence="5">Immunogenic protein MPT63</fullName>
    </submittedName>
    <submittedName>
        <fullName evidence="6">Phosphopeptide-binding protein</fullName>
    </submittedName>
</protein>
<evidence type="ECO:0000256" key="3">
    <source>
        <dbReference type="SAM" id="SignalP"/>
    </source>
</evidence>
<dbReference type="GO" id="GO:0005615">
    <property type="term" value="C:extracellular space"/>
    <property type="evidence" value="ECO:0007669"/>
    <property type="project" value="InterPro"/>
</dbReference>
<evidence type="ECO:0000256" key="2">
    <source>
        <dbReference type="SAM" id="MobiDB-lite"/>
    </source>
</evidence>
<dbReference type="PRINTS" id="PR01217">
    <property type="entry name" value="PRICHEXTENSN"/>
</dbReference>
<accession>A0A1X1T8I9</accession>
<dbReference type="Gene3D" id="2.60.40.1240">
    <property type="match status" value="1"/>
</dbReference>
<keyword evidence="1 3" id="KW-0732">Signal</keyword>
<feature type="signal peptide" evidence="3">
    <location>
        <begin position="1"/>
        <end position="24"/>
    </location>
</feature>
<feature type="compositionally biased region" description="Pro residues" evidence="2">
    <location>
        <begin position="281"/>
        <end position="295"/>
    </location>
</feature>
<evidence type="ECO:0000313" key="5">
    <source>
        <dbReference type="EMBL" id="BBZ09726.1"/>
    </source>
</evidence>
<organism evidence="6 7">
    <name type="scientific">Mycolicibacterium doricum</name>
    <dbReference type="NCBI Taxonomy" id="126673"/>
    <lineage>
        <taxon>Bacteria</taxon>
        <taxon>Bacillati</taxon>
        <taxon>Actinomycetota</taxon>
        <taxon>Actinomycetes</taxon>
        <taxon>Mycobacteriales</taxon>
        <taxon>Mycobacteriaceae</taxon>
        <taxon>Mycolicibacterium</taxon>
    </lineage>
</organism>
<feature type="chain" id="PRO_5033288228" evidence="3">
    <location>
        <begin position="25"/>
        <end position="295"/>
    </location>
</feature>
<reference evidence="6 7" key="1">
    <citation type="submission" date="2016-01" db="EMBL/GenBank/DDBJ databases">
        <title>The new phylogeny of the genus Mycobacterium.</title>
        <authorList>
            <person name="Tarcisio F."/>
            <person name="Conor M."/>
            <person name="Antonella G."/>
            <person name="Elisabetta G."/>
            <person name="Giulia F.S."/>
            <person name="Sara T."/>
            <person name="Anna F."/>
            <person name="Clotilde B."/>
            <person name="Roberto B."/>
            <person name="Veronica D.S."/>
            <person name="Fabio R."/>
            <person name="Monica P."/>
            <person name="Olivier J."/>
            <person name="Enrico T."/>
            <person name="Nicola S."/>
        </authorList>
    </citation>
    <scope>NUCLEOTIDE SEQUENCE [LARGE SCALE GENOMIC DNA]</scope>
    <source>
        <strain evidence="6 7">DSM 44339</strain>
    </source>
</reference>
<proteinExistence type="predicted"/>
<evidence type="ECO:0000313" key="6">
    <source>
        <dbReference type="EMBL" id="ORV40876.1"/>
    </source>
</evidence>
<dbReference type="OrthoDB" id="4762478at2"/>
<dbReference type="InterPro" id="IPR029050">
    <property type="entry name" value="Immunoprotect_excell_Ig-like"/>
</dbReference>
<reference evidence="5 8" key="2">
    <citation type="journal article" date="2019" name="Emerg. Microbes Infect.">
        <title>Comprehensive subspecies identification of 175 nontuberculous mycobacteria species based on 7547 genomic profiles.</title>
        <authorList>
            <person name="Matsumoto Y."/>
            <person name="Kinjo T."/>
            <person name="Motooka D."/>
            <person name="Nabeya D."/>
            <person name="Jung N."/>
            <person name="Uechi K."/>
            <person name="Horii T."/>
            <person name="Iida T."/>
            <person name="Fujita J."/>
            <person name="Nakamura S."/>
        </authorList>
    </citation>
    <scope>NUCLEOTIDE SEQUENCE [LARGE SCALE GENOMIC DNA]</scope>
    <source>
        <strain evidence="5 8">JCM 12405</strain>
    </source>
</reference>
<dbReference type="EMBL" id="AP022605">
    <property type="protein sequence ID" value="BBZ09726.1"/>
    <property type="molecule type" value="Genomic_DNA"/>
</dbReference>
<gene>
    <name evidence="6" type="ORF">AWC01_10435</name>
    <name evidence="5" type="ORF">MDOR_38950</name>
</gene>
<feature type="region of interest" description="Disordered" evidence="2">
    <location>
        <begin position="162"/>
        <end position="295"/>
    </location>
</feature>
<dbReference type="Proteomes" id="UP000193564">
    <property type="component" value="Unassembled WGS sequence"/>
</dbReference>
<evidence type="ECO:0000259" key="4">
    <source>
        <dbReference type="Pfam" id="PF09167"/>
    </source>
</evidence>
<sequence length="295" mass="29044">MKITDVFAAAAAAAAAAVAGAVMAAPIVGAESGAPAGPAVHGIGQQADLVNGSVVQGWTVTDLKTSTDTIPYVVRGTLWEATATDEAVQGAATPIVSNFNARAKNGETYRVLWQVATPQGVNPSTLNQGQQTTGKLYFDVTGAQPDSVVYNDGSRDLLLWVQPAPSSTPSSTPSWTPRPRSSPSGSATSSSPQAAEQTPPAAAEAVEPATPGAPVPASAELVPAPAGSSGTPLPAGSVGTPLPATSSGTPLPATSSGTPLPSGAQGDQAPVPHGPGAVIPTPTPVIPTPTPVPVP</sequence>
<dbReference type="RefSeq" id="WP_085190665.1">
    <property type="nucleotide sequence ID" value="NZ_AP022605.1"/>
</dbReference>
<dbReference type="KEGG" id="mdr:MDOR_38950"/>
<feature type="compositionally biased region" description="Low complexity" evidence="2">
    <location>
        <begin position="163"/>
        <end position="217"/>
    </location>
</feature>
<evidence type="ECO:0000313" key="7">
    <source>
        <dbReference type="Proteomes" id="UP000193564"/>
    </source>
</evidence>
<dbReference type="AlphaFoldDB" id="A0A1X1T8I9"/>
<dbReference type="Proteomes" id="UP000467201">
    <property type="component" value="Chromosome"/>
</dbReference>
<dbReference type="InterPro" id="IPR015250">
    <property type="entry name" value="MPT63-like"/>
</dbReference>
<dbReference type="Pfam" id="PF09167">
    <property type="entry name" value="DUF1942"/>
    <property type="match status" value="1"/>
</dbReference>
<evidence type="ECO:0000313" key="8">
    <source>
        <dbReference type="Proteomes" id="UP000467201"/>
    </source>
</evidence>